<accession>A0A2X0M8L0</accession>
<feature type="region of interest" description="Disordered" evidence="1">
    <location>
        <begin position="1"/>
        <end position="48"/>
    </location>
</feature>
<proteinExistence type="predicted"/>
<organism evidence="2 3">
    <name type="scientific">Microbotryum silenes-dioicae</name>
    <dbReference type="NCBI Taxonomy" id="796604"/>
    <lineage>
        <taxon>Eukaryota</taxon>
        <taxon>Fungi</taxon>
        <taxon>Dikarya</taxon>
        <taxon>Basidiomycota</taxon>
        <taxon>Pucciniomycotina</taxon>
        <taxon>Microbotryomycetes</taxon>
        <taxon>Microbotryales</taxon>
        <taxon>Microbotryaceae</taxon>
        <taxon>Microbotryum</taxon>
    </lineage>
</organism>
<sequence length="280" mass="31331">MRTRSSSVADSSSPSPPRSRRDTHLKAKRTRPNATSSTRRSQPTKTGTLEYAASEATARPGASKQQAPLVVLILGGRPFPVKSMYRLSYWRVSSKELTEACNVYMPRRTSEAKTKVRKGSEKRQSLSSSQTSKRIKTTPPAKTSSPTPLTKSSKSENFPARLDSDAPLYFEFLKQHNIIAATLTKHAPATEKGKRNPTYTKKRDNALFEMMEGVYSERPDMAHFFSPDAKAHTSGRPVKRIIIERAIGWWKREKAKYRKAREQLGETGQGLTPWPGPLPA</sequence>
<evidence type="ECO:0000313" key="3">
    <source>
        <dbReference type="Proteomes" id="UP000249464"/>
    </source>
</evidence>
<feature type="region of interest" description="Disordered" evidence="1">
    <location>
        <begin position="110"/>
        <end position="158"/>
    </location>
</feature>
<dbReference type="EMBL" id="FQNC01000046">
    <property type="protein sequence ID" value="SGY66768.1"/>
    <property type="molecule type" value="Genomic_DNA"/>
</dbReference>
<feature type="compositionally biased region" description="Low complexity" evidence="1">
    <location>
        <begin position="1"/>
        <end position="13"/>
    </location>
</feature>
<reference evidence="2 3" key="1">
    <citation type="submission" date="2016-11" db="EMBL/GenBank/DDBJ databases">
        <authorList>
            <person name="Jaros S."/>
            <person name="Januszkiewicz K."/>
            <person name="Wedrychowicz H."/>
        </authorList>
    </citation>
    <scope>NUCLEOTIDE SEQUENCE [LARGE SCALE GENOMIC DNA]</scope>
</reference>
<gene>
    <name evidence="2" type="primary">BQ5605_C004g02703</name>
    <name evidence="2" type="ORF">BQ5605_C004G02703</name>
</gene>
<protein>
    <submittedName>
        <fullName evidence="2">BQ5605_C004g02703 protein</fullName>
    </submittedName>
</protein>
<evidence type="ECO:0000313" key="2">
    <source>
        <dbReference type="EMBL" id="SGY66768.1"/>
    </source>
</evidence>
<dbReference type="AlphaFoldDB" id="A0A2X0M8L0"/>
<feature type="compositionally biased region" description="Polar residues" evidence="1">
    <location>
        <begin position="32"/>
        <end position="47"/>
    </location>
</feature>
<evidence type="ECO:0000256" key="1">
    <source>
        <dbReference type="SAM" id="MobiDB-lite"/>
    </source>
</evidence>
<feature type="compositionally biased region" description="Basic and acidic residues" evidence="1">
    <location>
        <begin position="110"/>
        <end position="124"/>
    </location>
</feature>
<name>A0A2X0M8L0_9BASI</name>
<dbReference type="Proteomes" id="UP000249464">
    <property type="component" value="Unassembled WGS sequence"/>
</dbReference>
<keyword evidence="3" id="KW-1185">Reference proteome</keyword>
<feature type="compositionally biased region" description="Low complexity" evidence="1">
    <location>
        <begin position="137"/>
        <end position="152"/>
    </location>
</feature>